<proteinExistence type="predicted"/>
<dbReference type="AlphaFoldDB" id="A0A4V6Y8P4"/>
<sequence length="48" mass="5540">MEFWSWGVWLFFFLESLELWSGAVPNRALVVTLLNLINPCAVSNIKLN</sequence>
<name>A0A4V6Y8P4_SETVI</name>
<keyword evidence="1" id="KW-0732">Signal</keyword>
<reference evidence="2" key="1">
    <citation type="submission" date="2019-03" db="EMBL/GenBank/DDBJ databases">
        <title>WGS assembly of Setaria viridis.</title>
        <authorList>
            <person name="Huang P."/>
            <person name="Jenkins J."/>
            <person name="Grimwood J."/>
            <person name="Barry K."/>
            <person name="Healey A."/>
            <person name="Mamidi S."/>
            <person name="Sreedasyam A."/>
            <person name="Shu S."/>
            <person name="Feldman M."/>
            <person name="Wu J."/>
            <person name="Yu Y."/>
            <person name="Chen C."/>
            <person name="Johnson J."/>
            <person name="Rokhsar D."/>
            <person name="Baxter I."/>
            <person name="Schmutz J."/>
            <person name="Brutnell T."/>
            <person name="Kellogg E."/>
        </authorList>
    </citation>
    <scope>NUCLEOTIDE SEQUENCE [LARGE SCALE GENOMIC DNA]</scope>
</reference>
<evidence type="ECO:0000313" key="3">
    <source>
        <dbReference type="Proteomes" id="UP000298652"/>
    </source>
</evidence>
<feature type="chain" id="PRO_5020521351" evidence="1">
    <location>
        <begin position="23"/>
        <end position="48"/>
    </location>
</feature>
<protein>
    <submittedName>
        <fullName evidence="2">Uncharacterized protein</fullName>
    </submittedName>
</protein>
<gene>
    <name evidence="2" type="ORF">SEVIR_3G242766v2</name>
</gene>
<evidence type="ECO:0000256" key="1">
    <source>
        <dbReference type="SAM" id="SignalP"/>
    </source>
</evidence>
<keyword evidence="3" id="KW-1185">Reference proteome</keyword>
<accession>A0A4V6Y8P4</accession>
<evidence type="ECO:0000313" key="2">
    <source>
        <dbReference type="EMBL" id="TKW27206.1"/>
    </source>
</evidence>
<feature type="signal peptide" evidence="1">
    <location>
        <begin position="1"/>
        <end position="22"/>
    </location>
</feature>
<dbReference type="Proteomes" id="UP000298652">
    <property type="component" value="Chromosome 3"/>
</dbReference>
<organism evidence="2 3">
    <name type="scientific">Setaria viridis</name>
    <name type="common">Green bristlegrass</name>
    <name type="synonym">Setaria italica subsp. viridis</name>
    <dbReference type="NCBI Taxonomy" id="4556"/>
    <lineage>
        <taxon>Eukaryota</taxon>
        <taxon>Viridiplantae</taxon>
        <taxon>Streptophyta</taxon>
        <taxon>Embryophyta</taxon>
        <taxon>Tracheophyta</taxon>
        <taxon>Spermatophyta</taxon>
        <taxon>Magnoliopsida</taxon>
        <taxon>Liliopsida</taxon>
        <taxon>Poales</taxon>
        <taxon>Poaceae</taxon>
        <taxon>PACMAD clade</taxon>
        <taxon>Panicoideae</taxon>
        <taxon>Panicodae</taxon>
        <taxon>Paniceae</taxon>
        <taxon>Cenchrinae</taxon>
        <taxon>Setaria</taxon>
    </lineage>
</organism>
<dbReference type="EMBL" id="CM016554">
    <property type="protein sequence ID" value="TKW27206.1"/>
    <property type="molecule type" value="Genomic_DNA"/>
</dbReference>
<dbReference type="Gramene" id="TKW27206">
    <property type="protein sequence ID" value="TKW27206"/>
    <property type="gene ID" value="SEVIR_3G242766v2"/>
</dbReference>